<reference evidence="2" key="1">
    <citation type="journal article" date="2017" name="Nat. Commun.">
        <title>The asparagus genome sheds light on the origin and evolution of a young Y chromosome.</title>
        <authorList>
            <person name="Harkess A."/>
            <person name="Zhou J."/>
            <person name="Xu C."/>
            <person name="Bowers J.E."/>
            <person name="Van der Hulst R."/>
            <person name="Ayyampalayam S."/>
            <person name="Mercati F."/>
            <person name="Riccardi P."/>
            <person name="McKain M.R."/>
            <person name="Kakrana A."/>
            <person name="Tang H."/>
            <person name="Ray J."/>
            <person name="Groenendijk J."/>
            <person name="Arikit S."/>
            <person name="Mathioni S.M."/>
            <person name="Nakano M."/>
            <person name="Shan H."/>
            <person name="Telgmann-Rauber A."/>
            <person name="Kanno A."/>
            <person name="Yue Z."/>
            <person name="Chen H."/>
            <person name="Li W."/>
            <person name="Chen Y."/>
            <person name="Xu X."/>
            <person name="Zhang Y."/>
            <person name="Luo S."/>
            <person name="Chen H."/>
            <person name="Gao J."/>
            <person name="Mao Z."/>
            <person name="Pires J.C."/>
            <person name="Luo M."/>
            <person name="Kudrna D."/>
            <person name="Wing R.A."/>
            <person name="Meyers B.C."/>
            <person name="Yi K."/>
            <person name="Kong H."/>
            <person name="Lavrijsen P."/>
            <person name="Sunseri F."/>
            <person name="Falavigna A."/>
            <person name="Ye Y."/>
            <person name="Leebens-Mack J.H."/>
            <person name="Chen G."/>
        </authorList>
    </citation>
    <scope>NUCLEOTIDE SEQUENCE [LARGE SCALE GENOMIC DNA]</scope>
    <source>
        <strain evidence="2">cv. DH0086</strain>
    </source>
</reference>
<dbReference type="AlphaFoldDB" id="A0A5P1EE50"/>
<proteinExistence type="predicted"/>
<dbReference type="PANTHER" id="PTHR33070">
    <property type="entry name" value="OS06G0725500 PROTEIN"/>
    <property type="match status" value="1"/>
</dbReference>
<gene>
    <name evidence="1" type="ORF">A4U43_C07F22410</name>
</gene>
<sequence>MPPTPHKFKTRSELITIAQQKSDAQVAIRIQDKLNISLCTRSIRKSEKELVKIASSLKEISKSQVGLRFTNGVEEAELAGVIREVISVTVSALAAVFLGVADVASTATGGKNSSWTPLRRLSTSKSFRGLGEESSTERFEVAEERVRGVESKSESLFRCLVNIRVSLLNILTC</sequence>
<keyword evidence="2" id="KW-1185">Reference proteome</keyword>
<name>A0A5P1EE50_ASPOF</name>
<dbReference type="Proteomes" id="UP000243459">
    <property type="component" value="Chromosome 7"/>
</dbReference>
<protein>
    <submittedName>
        <fullName evidence="1">Uncharacterized protein</fullName>
    </submittedName>
</protein>
<dbReference type="EMBL" id="CM007387">
    <property type="protein sequence ID" value="ONK64132.1"/>
    <property type="molecule type" value="Genomic_DNA"/>
</dbReference>
<dbReference type="PANTHER" id="PTHR33070:SF49">
    <property type="entry name" value="OS06G0725500 PROTEIN"/>
    <property type="match status" value="1"/>
</dbReference>
<dbReference type="Gramene" id="ONK64132">
    <property type="protein sequence ID" value="ONK64132"/>
    <property type="gene ID" value="A4U43_C07F22410"/>
</dbReference>
<evidence type="ECO:0000313" key="1">
    <source>
        <dbReference type="EMBL" id="ONK64132.1"/>
    </source>
</evidence>
<dbReference type="InterPro" id="IPR004320">
    <property type="entry name" value="BPS1_pln"/>
</dbReference>
<dbReference type="GO" id="GO:0048364">
    <property type="term" value="P:root development"/>
    <property type="evidence" value="ECO:0007669"/>
    <property type="project" value="InterPro"/>
</dbReference>
<dbReference type="GO" id="GO:0048367">
    <property type="term" value="P:shoot system development"/>
    <property type="evidence" value="ECO:0007669"/>
    <property type="project" value="InterPro"/>
</dbReference>
<accession>A0A5P1EE50</accession>
<evidence type="ECO:0000313" key="2">
    <source>
        <dbReference type="Proteomes" id="UP000243459"/>
    </source>
</evidence>
<dbReference type="Pfam" id="PF03087">
    <property type="entry name" value="BPS1"/>
    <property type="match status" value="1"/>
</dbReference>
<organism evidence="1 2">
    <name type="scientific">Asparagus officinalis</name>
    <name type="common">Garden asparagus</name>
    <dbReference type="NCBI Taxonomy" id="4686"/>
    <lineage>
        <taxon>Eukaryota</taxon>
        <taxon>Viridiplantae</taxon>
        <taxon>Streptophyta</taxon>
        <taxon>Embryophyta</taxon>
        <taxon>Tracheophyta</taxon>
        <taxon>Spermatophyta</taxon>
        <taxon>Magnoliopsida</taxon>
        <taxon>Liliopsida</taxon>
        <taxon>Asparagales</taxon>
        <taxon>Asparagaceae</taxon>
        <taxon>Asparagoideae</taxon>
        <taxon>Asparagus</taxon>
    </lineage>
</organism>